<evidence type="ECO:0000256" key="1">
    <source>
        <dbReference type="SAM" id="Phobius"/>
    </source>
</evidence>
<dbReference type="EMBL" id="QXFK01000019">
    <property type="protein sequence ID" value="RIV75611.1"/>
    <property type="molecule type" value="Genomic_DNA"/>
</dbReference>
<keyword evidence="1" id="KW-1133">Transmembrane helix</keyword>
<keyword evidence="1" id="KW-0472">Membrane</keyword>
<evidence type="ECO:0000313" key="3">
    <source>
        <dbReference type="Proteomes" id="UP000285092"/>
    </source>
</evidence>
<feature type="transmembrane region" description="Helical" evidence="1">
    <location>
        <begin position="38"/>
        <end position="59"/>
    </location>
</feature>
<name>A0A418NCV3_9SPHN</name>
<gene>
    <name evidence="2" type="ORF">D2V04_15060</name>
</gene>
<dbReference type="Proteomes" id="UP000285092">
    <property type="component" value="Unassembled WGS sequence"/>
</dbReference>
<comment type="caution">
    <text evidence="2">The sequence shown here is derived from an EMBL/GenBank/DDBJ whole genome shotgun (WGS) entry which is preliminary data.</text>
</comment>
<feature type="transmembrane region" description="Helical" evidence="1">
    <location>
        <begin position="6"/>
        <end position="26"/>
    </location>
</feature>
<evidence type="ECO:0000313" key="2">
    <source>
        <dbReference type="EMBL" id="RIV75611.1"/>
    </source>
</evidence>
<protein>
    <submittedName>
        <fullName evidence="2">Uncharacterized protein</fullName>
    </submittedName>
</protein>
<dbReference type="AlphaFoldDB" id="A0A418NCV3"/>
<reference evidence="2 3" key="1">
    <citation type="submission" date="2018-08" db="EMBL/GenBank/DDBJ databases">
        <title>Altererythrobacter sp.Ery1 and Ery12, the genome sequencing of novel strains in genus Alterythrobacter.</title>
        <authorList>
            <person name="Cheng H."/>
            <person name="Wu Y.-H."/>
            <person name="Fang C."/>
            <person name="Xu X.-W."/>
        </authorList>
    </citation>
    <scope>NUCLEOTIDE SEQUENCE [LARGE SCALE GENOMIC DNA]</scope>
    <source>
        <strain evidence="2 3">Ery1</strain>
    </source>
</reference>
<sequence>MAGLIGFSIGCLLGGMVGAALFGWIVERFAFRDKPPATRAALTIGVAWLLTGTLAAWGFGRGVDLYWPAALYYVPGCFLYYLLYRRRLERAYVEDTDADVFT</sequence>
<keyword evidence="3" id="KW-1185">Reference proteome</keyword>
<organism evidence="2 3">
    <name type="scientific">Pelagerythrobacter aerophilus</name>
    <dbReference type="NCBI Taxonomy" id="2306995"/>
    <lineage>
        <taxon>Bacteria</taxon>
        <taxon>Pseudomonadati</taxon>
        <taxon>Pseudomonadota</taxon>
        <taxon>Alphaproteobacteria</taxon>
        <taxon>Sphingomonadales</taxon>
        <taxon>Erythrobacteraceae</taxon>
        <taxon>Pelagerythrobacter</taxon>
    </lineage>
</organism>
<proteinExistence type="predicted"/>
<feature type="transmembrane region" description="Helical" evidence="1">
    <location>
        <begin position="65"/>
        <end position="83"/>
    </location>
</feature>
<keyword evidence="1" id="KW-0812">Transmembrane</keyword>
<dbReference type="RefSeq" id="WP_119514537.1">
    <property type="nucleotide sequence ID" value="NZ_QXFK01000019.1"/>
</dbReference>
<accession>A0A418NCV3</accession>